<reference evidence="1" key="1">
    <citation type="journal article" date="2015" name="Nature">
        <title>Complex archaea that bridge the gap between prokaryotes and eukaryotes.</title>
        <authorList>
            <person name="Spang A."/>
            <person name="Saw J.H."/>
            <person name="Jorgensen S.L."/>
            <person name="Zaremba-Niedzwiedzka K."/>
            <person name="Martijn J."/>
            <person name="Lind A.E."/>
            <person name="van Eijk R."/>
            <person name="Schleper C."/>
            <person name="Guy L."/>
            <person name="Ettema T.J."/>
        </authorList>
    </citation>
    <scope>NUCLEOTIDE SEQUENCE</scope>
</reference>
<name>A0A0F9DWE1_9ZZZZ</name>
<gene>
    <name evidence="1" type="ORF">LCGC14_2439580</name>
</gene>
<organism evidence="1">
    <name type="scientific">marine sediment metagenome</name>
    <dbReference type="NCBI Taxonomy" id="412755"/>
    <lineage>
        <taxon>unclassified sequences</taxon>
        <taxon>metagenomes</taxon>
        <taxon>ecological metagenomes</taxon>
    </lineage>
</organism>
<evidence type="ECO:0000313" key="1">
    <source>
        <dbReference type="EMBL" id="KKL22026.1"/>
    </source>
</evidence>
<accession>A0A0F9DWE1</accession>
<protein>
    <submittedName>
        <fullName evidence="1">Uncharacterized protein</fullName>
    </submittedName>
</protein>
<sequence>MTGQLLAKSQKIPTLLPSLKTALAGKTERRYGEEGMYTVEGPWEPWEASDEVREEARVWLEAIGDVEKPLERRAFEDAMLGLSYTVGMPKTGKIDAKGRLRAYHAALGDLPGVVVLEGIEEAIKTCKWFPGVAELRGLMEPQAKELRLQIERARTLARKPEPKPKLVAQILKGYATLTEAQRVEHEQRMAKLRVKLGFDTGKARGLNPVYVPFSDEEREKTLRKLEGR</sequence>
<proteinExistence type="predicted"/>
<comment type="caution">
    <text evidence="1">The sequence shown here is derived from an EMBL/GenBank/DDBJ whole genome shotgun (WGS) entry which is preliminary data.</text>
</comment>
<dbReference type="AlphaFoldDB" id="A0A0F9DWE1"/>
<dbReference type="EMBL" id="LAZR01037506">
    <property type="protein sequence ID" value="KKL22026.1"/>
    <property type="molecule type" value="Genomic_DNA"/>
</dbReference>